<sequence>MERSDNYNYIINEDISMIDSKIDLLDTQNDNNEIVTLMSMIRRGELSTHNSEEILEINMEYGDNFVRKTMMATSYTKETALRQFHANKNQNRKPIKFAASSAGINMKTAYRFRQIWNQSREFPQQKPRGPKPSDMPRTLYNLVG</sequence>
<accession>A0A0B7NP80</accession>
<gene>
    <name evidence="2" type="primary">PARPA_11014.1 scaffold 42158</name>
</gene>
<keyword evidence="3" id="KW-1185">Reference proteome</keyword>
<organism evidence="2 3">
    <name type="scientific">Parasitella parasitica</name>
    <dbReference type="NCBI Taxonomy" id="35722"/>
    <lineage>
        <taxon>Eukaryota</taxon>
        <taxon>Fungi</taxon>
        <taxon>Fungi incertae sedis</taxon>
        <taxon>Mucoromycota</taxon>
        <taxon>Mucoromycotina</taxon>
        <taxon>Mucoromycetes</taxon>
        <taxon>Mucorales</taxon>
        <taxon>Mucorineae</taxon>
        <taxon>Mucoraceae</taxon>
        <taxon>Parasitella</taxon>
    </lineage>
</organism>
<protein>
    <submittedName>
        <fullName evidence="2">Uncharacterized protein</fullName>
    </submittedName>
</protein>
<reference evidence="2 3" key="1">
    <citation type="submission" date="2014-09" db="EMBL/GenBank/DDBJ databases">
        <authorList>
            <person name="Ellenberger Sabrina"/>
        </authorList>
    </citation>
    <scope>NUCLEOTIDE SEQUENCE [LARGE SCALE GENOMIC DNA]</scope>
    <source>
        <strain evidence="2 3">CBS 412.66</strain>
    </source>
</reference>
<feature type="region of interest" description="Disordered" evidence="1">
    <location>
        <begin position="120"/>
        <end position="144"/>
    </location>
</feature>
<dbReference type="AlphaFoldDB" id="A0A0B7NP80"/>
<name>A0A0B7NP80_9FUNG</name>
<evidence type="ECO:0000256" key="1">
    <source>
        <dbReference type="SAM" id="MobiDB-lite"/>
    </source>
</evidence>
<evidence type="ECO:0000313" key="2">
    <source>
        <dbReference type="EMBL" id="CEP16739.1"/>
    </source>
</evidence>
<dbReference type="EMBL" id="LN733261">
    <property type="protein sequence ID" value="CEP16739.1"/>
    <property type="molecule type" value="Genomic_DNA"/>
</dbReference>
<evidence type="ECO:0000313" key="3">
    <source>
        <dbReference type="Proteomes" id="UP000054107"/>
    </source>
</evidence>
<dbReference type="Proteomes" id="UP000054107">
    <property type="component" value="Unassembled WGS sequence"/>
</dbReference>
<proteinExistence type="predicted"/>